<evidence type="ECO:0000313" key="2">
    <source>
        <dbReference type="EMBL" id="QHJ10115.1"/>
    </source>
</evidence>
<dbReference type="InterPro" id="IPR021365">
    <property type="entry name" value="DUF2891"/>
</dbReference>
<dbReference type="Proteomes" id="UP000464524">
    <property type="component" value="Chromosome"/>
</dbReference>
<keyword evidence="1" id="KW-0732">Signal</keyword>
<proteinExistence type="predicted"/>
<dbReference type="KEGG" id="pmes:FX988_00327"/>
<dbReference type="EMBL" id="CP047656">
    <property type="protein sequence ID" value="QHJ10115.1"/>
    <property type="molecule type" value="Genomic_DNA"/>
</dbReference>
<evidence type="ECO:0000313" key="3">
    <source>
        <dbReference type="Proteomes" id="UP000464524"/>
    </source>
</evidence>
<evidence type="ECO:0008006" key="4">
    <source>
        <dbReference type="Google" id="ProtNLM"/>
    </source>
</evidence>
<protein>
    <recommendedName>
        <fullName evidence="4">DUF2891 domain-containing protein</fullName>
    </recommendedName>
</protein>
<dbReference type="AlphaFoldDB" id="A0A857JDL5"/>
<sequence length="369" mass="41368">MTMKIKAISLSIAMYCGIAFAAQNEQSTVPTQDQMSDRFAELALECVHKEYPNIIKHMMTGDQDVKTPKELYPAFYGCFDWHSSVHGHWLLTRIASQHPDSVHYKEIMASLGQSFSQAHIDGELAYFNREGTGTSFERPYGLAWFLQLTSELREWDNPQAKEWLATLTPLENKIVANLSDWLPKLSFPIRVGEHSQTAFAFGLMLDWSNTANNTAFNQLLKSTVTRLYANDVNCPLAYEPSGQDFLSPCIAEADLMRRVLPKTDYSKWLSEFLPTIPSDGSSDWLSVATVVDKSDGKLAHLDGLNLSRAWMLEGIASALPKNDKRLAAINSAAKKHHTAGIDSVIHDMHYMGSHWLGSFATYLTTERGL</sequence>
<feature type="chain" id="PRO_5032888334" description="DUF2891 domain-containing protein" evidence="1">
    <location>
        <begin position="22"/>
        <end position="369"/>
    </location>
</feature>
<organism evidence="2 3">
    <name type="scientific">Paraglaciecola mesophila</name>
    <dbReference type="NCBI Taxonomy" id="197222"/>
    <lineage>
        <taxon>Bacteria</taxon>
        <taxon>Pseudomonadati</taxon>
        <taxon>Pseudomonadota</taxon>
        <taxon>Gammaproteobacteria</taxon>
        <taxon>Alteromonadales</taxon>
        <taxon>Alteromonadaceae</taxon>
        <taxon>Paraglaciecola</taxon>
    </lineage>
</organism>
<evidence type="ECO:0000256" key="1">
    <source>
        <dbReference type="SAM" id="SignalP"/>
    </source>
</evidence>
<reference evidence="2 3" key="1">
    <citation type="submission" date="2019-12" db="EMBL/GenBank/DDBJ databases">
        <title>Genome sequencing and assembly of endphytes of Porphyra tenera.</title>
        <authorList>
            <person name="Park J.M."/>
            <person name="Shin R."/>
            <person name="Jo S.H."/>
        </authorList>
    </citation>
    <scope>NUCLEOTIDE SEQUENCE [LARGE SCALE GENOMIC DNA]</scope>
    <source>
        <strain evidence="2 3">GPM4</strain>
    </source>
</reference>
<name>A0A857JDL5_9ALTE</name>
<keyword evidence="3" id="KW-1185">Reference proteome</keyword>
<dbReference type="Pfam" id="PF11199">
    <property type="entry name" value="DUF2891"/>
    <property type="match status" value="1"/>
</dbReference>
<gene>
    <name evidence="2" type="ORF">FX988_00327</name>
</gene>
<feature type="signal peptide" evidence="1">
    <location>
        <begin position="1"/>
        <end position="21"/>
    </location>
</feature>
<accession>A0A857JDL5</accession>